<evidence type="ECO:0000256" key="4">
    <source>
        <dbReference type="ARBA" id="ARBA00005259"/>
    </source>
</evidence>
<dbReference type="GO" id="GO:0008703">
    <property type="term" value="F:5-amino-6-(5-phosphoribosylamino)uracil reductase activity"/>
    <property type="evidence" value="ECO:0007669"/>
    <property type="project" value="UniProtKB-EC"/>
</dbReference>
<dbReference type="SUPFAM" id="SSF53927">
    <property type="entry name" value="Cytidine deaminase-like"/>
    <property type="match status" value="1"/>
</dbReference>
<proteinExistence type="inferred from homology"/>
<evidence type="ECO:0000256" key="11">
    <source>
        <dbReference type="ARBA" id="ARBA00022833"/>
    </source>
</evidence>
<feature type="binding site" evidence="18">
    <location>
        <position position="243"/>
    </location>
    <ligand>
        <name>substrate</name>
    </ligand>
</feature>
<evidence type="ECO:0000256" key="18">
    <source>
        <dbReference type="PIRSR" id="PIRSR006769-2"/>
    </source>
</evidence>
<feature type="binding site" evidence="18">
    <location>
        <begin position="328"/>
        <end position="334"/>
    </location>
    <ligand>
        <name>NADP(+)</name>
        <dbReference type="ChEBI" id="CHEBI:58349"/>
    </ligand>
</feature>
<dbReference type="InterPro" id="IPR002125">
    <property type="entry name" value="CMP_dCMP_dom"/>
</dbReference>
<feature type="region of interest" description="Disordered" evidence="20">
    <location>
        <begin position="397"/>
        <end position="417"/>
    </location>
</feature>
<dbReference type="Gene3D" id="3.40.140.10">
    <property type="entry name" value="Cytidine Deaminase, domain 2"/>
    <property type="match status" value="1"/>
</dbReference>
<evidence type="ECO:0000256" key="5">
    <source>
        <dbReference type="ARBA" id="ARBA00007417"/>
    </source>
</evidence>
<gene>
    <name evidence="22" type="ORF">CAE01nite_11600</name>
</gene>
<feature type="binding site" evidence="19">
    <location>
        <position position="144"/>
    </location>
    <ligand>
        <name>Zn(2+)</name>
        <dbReference type="ChEBI" id="CHEBI:29105"/>
        <note>catalytic</note>
    </ligand>
</feature>
<evidence type="ECO:0000256" key="9">
    <source>
        <dbReference type="ARBA" id="ARBA00022619"/>
    </source>
</evidence>
<comment type="catalytic activity">
    <reaction evidence="16">
        <text>2,5-diamino-6-hydroxy-4-(5-phosphoribosylamino)-pyrimidine + H2O + H(+) = 5-amino-6-(5-phospho-D-ribosylamino)uracil + NH4(+)</text>
        <dbReference type="Rhea" id="RHEA:21868"/>
        <dbReference type="ChEBI" id="CHEBI:15377"/>
        <dbReference type="ChEBI" id="CHEBI:15378"/>
        <dbReference type="ChEBI" id="CHEBI:28938"/>
        <dbReference type="ChEBI" id="CHEBI:58453"/>
        <dbReference type="ChEBI" id="CHEBI:58614"/>
        <dbReference type="EC" id="3.5.4.26"/>
    </reaction>
</comment>
<feature type="binding site" evidence="18">
    <location>
        <position position="213"/>
    </location>
    <ligand>
        <name>NADP(+)</name>
        <dbReference type="ChEBI" id="CHEBI:58349"/>
    </ligand>
</feature>
<comment type="catalytic activity">
    <reaction evidence="15">
        <text>5-amino-6-(5-phospho-D-ribitylamino)uracil + NADP(+) = 5-amino-6-(5-phospho-D-ribosylamino)uracil + NADPH + H(+)</text>
        <dbReference type="Rhea" id="RHEA:17845"/>
        <dbReference type="ChEBI" id="CHEBI:15378"/>
        <dbReference type="ChEBI" id="CHEBI:57783"/>
        <dbReference type="ChEBI" id="CHEBI:58349"/>
        <dbReference type="ChEBI" id="CHEBI:58421"/>
        <dbReference type="ChEBI" id="CHEBI:58453"/>
        <dbReference type="EC" id="1.1.1.193"/>
    </reaction>
</comment>
<accession>A0A512DAF8</accession>
<evidence type="ECO:0000256" key="14">
    <source>
        <dbReference type="ARBA" id="ARBA00023268"/>
    </source>
</evidence>
<comment type="function">
    <text evidence="1">Converts 2,5-diamino-6-(ribosylamino)-4(3h)-pyrimidinone 5'-phosphate into 5-amino-6-(ribosylamino)-2,4(1h,3h)-pyrimidinedione 5'-phosphate.</text>
</comment>
<dbReference type="InterPro" id="IPR016193">
    <property type="entry name" value="Cytidine_deaminase-like"/>
</dbReference>
<evidence type="ECO:0000256" key="1">
    <source>
        <dbReference type="ARBA" id="ARBA00002151"/>
    </source>
</evidence>
<feature type="binding site" evidence="18">
    <location>
        <position position="263"/>
    </location>
    <ligand>
        <name>substrate</name>
    </ligand>
</feature>
<evidence type="ECO:0000256" key="7">
    <source>
        <dbReference type="ARBA" id="ARBA00013173"/>
    </source>
</evidence>
<evidence type="ECO:0000256" key="20">
    <source>
        <dbReference type="SAM" id="MobiDB-lite"/>
    </source>
</evidence>
<protein>
    <recommendedName>
        <fullName evidence="8">Riboflavin biosynthesis protein RibD</fullName>
        <ecNumber evidence="7">1.1.1.193</ecNumber>
        <ecNumber evidence="6">3.5.4.26</ecNumber>
    </recommendedName>
</protein>
<dbReference type="UniPathway" id="UPA00275">
    <property type="reaction ID" value="UER00401"/>
</dbReference>
<dbReference type="GO" id="GO:0008835">
    <property type="term" value="F:diaminohydroxyphosphoribosylaminopyrimidine deaminase activity"/>
    <property type="evidence" value="ECO:0007669"/>
    <property type="project" value="UniProtKB-EC"/>
</dbReference>
<dbReference type="GO" id="GO:0008270">
    <property type="term" value="F:zinc ion binding"/>
    <property type="evidence" value="ECO:0007669"/>
    <property type="project" value="InterPro"/>
</dbReference>
<evidence type="ECO:0000256" key="13">
    <source>
        <dbReference type="ARBA" id="ARBA00023002"/>
    </source>
</evidence>
<evidence type="ECO:0000256" key="19">
    <source>
        <dbReference type="PIRSR" id="PIRSR006769-3"/>
    </source>
</evidence>
<evidence type="ECO:0000313" key="23">
    <source>
        <dbReference type="Proteomes" id="UP000321181"/>
    </source>
</evidence>
<dbReference type="PROSITE" id="PS00903">
    <property type="entry name" value="CYT_DCMP_DEAMINASES_1"/>
    <property type="match status" value="1"/>
</dbReference>
<dbReference type="SUPFAM" id="SSF53597">
    <property type="entry name" value="Dihydrofolate reductase-like"/>
    <property type="match status" value="1"/>
</dbReference>
<dbReference type="InterPro" id="IPR016192">
    <property type="entry name" value="APOBEC/CMP_deaminase_Zn-bd"/>
</dbReference>
<evidence type="ECO:0000256" key="3">
    <source>
        <dbReference type="ARBA" id="ARBA00004910"/>
    </source>
</evidence>
<dbReference type="InterPro" id="IPR004794">
    <property type="entry name" value="Eubact_RibD"/>
</dbReference>
<dbReference type="AlphaFoldDB" id="A0A512DAF8"/>
<evidence type="ECO:0000259" key="21">
    <source>
        <dbReference type="PROSITE" id="PS51747"/>
    </source>
</evidence>
<dbReference type="PANTHER" id="PTHR38011">
    <property type="entry name" value="DIHYDROFOLATE REDUCTASE FAMILY PROTEIN (AFU_ORTHOLOGUE AFUA_8G06820)"/>
    <property type="match status" value="1"/>
</dbReference>
<feature type="domain" description="CMP/dCMP-type deaminase" evidence="21">
    <location>
        <begin position="46"/>
        <end position="182"/>
    </location>
</feature>
<keyword evidence="14" id="KW-0511">Multifunctional enzyme</keyword>
<dbReference type="PANTHER" id="PTHR38011:SF7">
    <property type="entry name" value="2,5-DIAMINO-6-RIBOSYLAMINO-4(3H)-PYRIMIDINONE 5'-PHOSPHATE REDUCTASE"/>
    <property type="match status" value="1"/>
</dbReference>
<dbReference type="EC" id="1.1.1.193" evidence="7"/>
<evidence type="ECO:0000313" key="22">
    <source>
        <dbReference type="EMBL" id="GEO33435.1"/>
    </source>
</evidence>
<dbReference type="Gene3D" id="3.40.430.10">
    <property type="entry name" value="Dihydrofolate Reductase, subunit A"/>
    <property type="match status" value="2"/>
</dbReference>
<comment type="cofactor">
    <cofactor evidence="19">
        <name>Zn(2+)</name>
        <dbReference type="ChEBI" id="CHEBI:29105"/>
    </cofactor>
    <text evidence="19">Binds 1 zinc ion.</text>
</comment>
<feature type="region of interest" description="Disordered" evidence="20">
    <location>
        <begin position="1"/>
        <end position="24"/>
    </location>
</feature>
<comment type="similarity">
    <text evidence="5">In the C-terminal section; belongs to the HTP reductase family.</text>
</comment>
<keyword evidence="23" id="KW-1185">Reference proteome</keyword>
<evidence type="ECO:0000256" key="15">
    <source>
        <dbReference type="ARBA" id="ARBA00049861"/>
    </source>
</evidence>
<keyword evidence="11 19" id="KW-0862">Zinc</keyword>
<dbReference type="EC" id="3.5.4.26" evidence="6"/>
<feature type="binding site" evidence="18">
    <location>
        <position position="326"/>
    </location>
    <ligand>
        <name>substrate</name>
    </ligand>
</feature>
<feature type="binding site" evidence="18">
    <location>
        <position position="266"/>
    </location>
    <ligand>
        <name>substrate</name>
    </ligand>
</feature>
<feature type="binding site" evidence="19">
    <location>
        <position position="107"/>
    </location>
    <ligand>
        <name>Zn(2+)</name>
        <dbReference type="ChEBI" id="CHEBI:29105"/>
        <note>catalytic</note>
    </ligand>
</feature>
<dbReference type="Pfam" id="PF01872">
    <property type="entry name" value="RibD_C"/>
    <property type="match status" value="1"/>
</dbReference>
<evidence type="ECO:0000256" key="8">
    <source>
        <dbReference type="ARBA" id="ARBA00019930"/>
    </source>
</evidence>
<organism evidence="22 23">
    <name type="scientific">Cellulomonas aerilata</name>
    <dbReference type="NCBI Taxonomy" id="515326"/>
    <lineage>
        <taxon>Bacteria</taxon>
        <taxon>Bacillati</taxon>
        <taxon>Actinomycetota</taxon>
        <taxon>Actinomycetes</taxon>
        <taxon>Micrococcales</taxon>
        <taxon>Cellulomonadaceae</taxon>
        <taxon>Cellulomonas</taxon>
    </lineage>
</organism>
<dbReference type="GO" id="GO:0009231">
    <property type="term" value="P:riboflavin biosynthetic process"/>
    <property type="evidence" value="ECO:0007669"/>
    <property type="project" value="UniProtKB-UniPathway"/>
</dbReference>
<evidence type="ECO:0000256" key="17">
    <source>
        <dbReference type="PIRSR" id="PIRSR006769-1"/>
    </source>
</evidence>
<keyword evidence="9" id="KW-0686">Riboflavin biosynthesis</keyword>
<keyword evidence="12 18" id="KW-0521">NADP</keyword>
<evidence type="ECO:0000256" key="16">
    <source>
        <dbReference type="ARBA" id="ARBA00049886"/>
    </source>
</evidence>
<comment type="caution">
    <text evidence="22">The sequence shown here is derived from an EMBL/GenBank/DDBJ whole genome shotgun (WGS) entry which is preliminary data.</text>
</comment>
<dbReference type="NCBIfam" id="TIGR00326">
    <property type="entry name" value="eubact_ribD"/>
    <property type="match status" value="1"/>
</dbReference>
<dbReference type="PIRSF" id="PIRSF006769">
    <property type="entry name" value="RibD"/>
    <property type="match status" value="1"/>
</dbReference>
<feature type="binding site" evidence="18">
    <location>
        <position position="259"/>
    </location>
    <ligand>
        <name>NADP(+)</name>
        <dbReference type="ChEBI" id="CHEBI:58349"/>
    </ligand>
</feature>
<feature type="binding site" evidence="19">
    <location>
        <position position="135"/>
    </location>
    <ligand>
        <name>Zn(2+)</name>
        <dbReference type="ChEBI" id="CHEBI:29105"/>
        <note>catalytic</note>
    </ligand>
</feature>
<dbReference type="Proteomes" id="UP000321181">
    <property type="component" value="Unassembled WGS sequence"/>
</dbReference>
<dbReference type="InterPro" id="IPR024072">
    <property type="entry name" value="DHFR-like_dom_sf"/>
</dbReference>
<keyword evidence="13" id="KW-0560">Oxidoreductase</keyword>
<comment type="similarity">
    <text evidence="4">In the N-terminal section; belongs to the cytidine and deoxycytidylate deaminase family.</text>
</comment>
<reference evidence="22 23" key="1">
    <citation type="submission" date="2019-07" db="EMBL/GenBank/DDBJ databases">
        <title>Whole genome shotgun sequence of Cellulomonas aerilata NBRC 106308.</title>
        <authorList>
            <person name="Hosoyama A."/>
            <person name="Uohara A."/>
            <person name="Ohji S."/>
            <person name="Ichikawa N."/>
        </authorList>
    </citation>
    <scope>NUCLEOTIDE SEQUENCE [LARGE SCALE GENOMIC DNA]</scope>
    <source>
        <strain evidence="22 23">NBRC 106308</strain>
    </source>
</reference>
<evidence type="ECO:0000256" key="2">
    <source>
        <dbReference type="ARBA" id="ARBA00004882"/>
    </source>
</evidence>
<comment type="pathway">
    <text evidence="2">Cofactor biosynthesis; riboflavin biosynthesis; 5-amino-6-(D-ribitylamino)uracil from GTP: step 2/4.</text>
</comment>
<dbReference type="EMBL" id="BJYY01000009">
    <property type="protein sequence ID" value="GEO33435.1"/>
    <property type="molecule type" value="Genomic_DNA"/>
</dbReference>
<comment type="pathway">
    <text evidence="3">Cofactor biosynthesis; riboflavin biosynthesis; 5-amino-6-(D-ribitylamino)uracil from GTP: step 3/4.</text>
</comment>
<feature type="binding site" evidence="18">
    <location>
        <position position="229"/>
    </location>
    <ligand>
        <name>NADP(+)</name>
        <dbReference type="ChEBI" id="CHEBI:58349"/>
    </ligand>
</feature>
<dbReference type="PROSITE" id="PS51747">
    <property type="entry name" value="CYT_DCMP_DEAMINASES_2"/>
    <property type="match status" value="1"/>
</dbReference>
<evidence type="ECO:0000256" key="6">
    <source>
        <dbReference type="ARBA" id="ARBA00012766"/>
    </source>
</evidence>
<feature type="binding site" evidence="18">
    <location>
        <position position="255"/>
    </location>
    <ligand>
        <name>NADP(+)</name>
        <dbReference type="ChEBI" id="CHEBI:58349"/>
    </ligand>
</feature>
<sequence>MQTTQSRGPVVLGTTGAPPPRATAAPTATVSAAANATVSATTTATARERAAMARALELARRGPAHGPNPRVGCVLLGTGPAAGGDRADLTDVTTLAEGWHAGVGTPHAEVAALQAARAAGVDVRGATAVVTLEPCNHTGRTGPCAQALLDAGVSRVVVAVQDPNPVAAGGAQHLRAHGVDVVTGVEEDAGRELLRRWLPAASRGRPFVTLKIATTLDGRVAAADGSSRWITSPVARRHAHNLRAESDAIVVGTGTVAADDPSLTARTADGELAQHQPLRVVVGHRPVQPGARLHGPGGDLVHLATHDPAEVLAALEAREVRHVLLEGGPTLAAAFLRAGLVDEVYAYVAPVLLGGGRTAIGDLGITGIADAVRLVPREPVPLGPDVLVVAAVQERAAAGADSDQTGAGTAPGPQREH</sequence>
<keyword evidence="10 19" id="KW-0479">Metal-binding</keyword>
<name>A0A512DAF8_9CELL</name>
<feature type="binding site" evidence="18">
    <location>
        <position position="227"/>
    </location>
    <ligand>
        <name>substrate</name>
    </ligand>
</feature>
<dbReference type="InterPro" id="IPR050765">
    <property type="entry name" value="Riboflavin_Biosynth_HTPR"/>
</dbReference>
<dbReference type="InterPro" id="IPR002734">
    <property type="entry name" value="RibDG_C"/>
</dbReference>
<dbReference type="Pfam" id="PF00383">
    <property type="entry name" value="dCMP_cyt_deam_1"/>
    <property type="match status" value="1"/>
</dbReference>
<evidence type="ECO:0000256" key="12">
    <source>
        <dbReference type="ARBA" id="ARBA00022857"/>
    </source>
</evidence>
<evidence type="ECO:0000256" key="10">
    <source>
        <dbReference type="ARBA" id="ARBA00022723"/>
    </source>
</evidence>
<feature type="active site" description="Proton donor" evidence="17">
    <location>
        <position position="109"/>
    </location>
</feature>